<keyword evidence="2" id="KW-0812">Transmembrane</keyword>
<proteinExistence type="predicted"/>
<evidence type="ECO:0000259" key="3">
    <source>
        <dbReference type="PROSITE" id="PS51184"/>
    </source>
</evidence>
<dbReference type="EMBL" id="CAJNDS010002232">
    <property type="protein sequence ID" value="CAE7384773.1"/>
    <property type="molecule type" value="Genomic_DNA"/>
</dbReference>
<sequence length="498" mass="55364">MFVPRPFGAHARQRRQRAEKSASSFGPPVPTMRRHRGASFRGGCGASRCAGSVVVQAPRLLRSLRGCSAEHKCAWPTGKADAPGRLRGRPPDFGTCRLSERIPAARQRRGARGGDPVQLALTAPGHGEAQTRLNWPEDLFDRFPRYLRPSRLCLFGASKGAKCDTHADHFDWTGWNLLLAGRKRWRLLPNTPAAAEALCTWREPFGLHGPAGEELLSIAGSWNTQTDLFEQSPWTGYEVVQEAGELLLFPGGWFHQTKAEEASWAVCAQLLNGSNADAVLQHICDWCGILRPASKTVEDEVIIWSIITSTYEKIRMPNASISARHHSRLAMFLCAIVVNAVNFTVFDSFKMYLPFFVPCLFVVVCPLVLWTSYWCRDLPVKAFPHVIYDARASEMFLNILIFAILVLAMLPLLLHGSVQDIAESLIVNVMGYVTSFVPVLDNHIFISSCFALYALAAAMITLAHRDQAEFTEGMRHMLLQNCGYAILSRSLVKMTPEA</sequence>
<feature type="transmembrane region" description="Helical" evidence="2">
    <location>
        <begin position="395"/>
        <end position="414"/>
    </location>
</feature>
<keyword evidence="2" id="KW-1133">Transmembrane helix</keyword>
<comment type="caution">
    <text evidence="4">The sequence shown here is derived from an EMBL/GenBank/DDBJ whole genome shotgun (WGS) entry which is preliminary data.</text>
</comment>
<keyword evidence="2" id="KW-0472">Membrane</keyword>
<organism evidence="4 5">
    <name type="scientific">Symbiodinium natans</name>
    <dbReference type="NCBI Taxonomy" id="878477"/>
    <lineage>
        <taxon>Eukaryota</taxon>
        <taxon>Sar</taxon>
        <taxon>Alveolata</taxon>
        <taxon>Dinophyceae</taxon>
        <taxon>Suessiales</taxon>
        <taxon>Symbiodiniaceae</taxon>
        <taxon>Symbiodinium</taxon>
    </lineage>
</organism>
<feature type="region of interest" description="Disordered" evidence="1">
    <location>
        <begin position="1"/>
        <end position="38"/>
    </location>
</feature>
<dbReference type="InterPro" id="IPR050910">
    <property type="entry name" value="JMJD6_ArgDemeth/LysHydrox"/>
</dbReference>
<feature type="domain" description="JmjC" evidence="3">
    <location>
        <begin position="124"/>
        <end position="287"/>
    </location>
</feature>
<evidence type="ECO:0000313" key="5">
    <source>
        <dbReference type="Proteomes" id="UP000604046"/>
    </source>
</evidence>
<dbReference type="SUPFAM" id="SSF51197">
    <property type="entry name" value="Clavaminate synthase-like"/>
    <property type="match status" value="1"/>
</dbReference>
<reference evidence="4" key="1">
    <citation type="submission" date="2021-02" db="EMBL/GenBank/DDBJ databases">
        <authorList>
            <person name="Dougan E. K."/>
            <person name="Rhodes N."/>
            <person name="Thang M."/>
            <person name="Chan C."/>
        </authorList>
    </citation>
    <scope>NUCLEOTIDE SEQUENCE</scope>
</reference>
<feature type="transmembrane region" description="Helical" evidence="2">
    <location>
        <begin position="329"/>
        <end position="346"/>
    </location>
</feature>
<dbReference type="InterPro" id="IPR003347">
    <property type="entry name" value="JmjC_dom"/>
</dbReference>
<evidence type="ECO:0000313" key="4">
    <source>
        <dbReference type="EMBL" id="CAE7384773.1"/>
    </source>
</evidence>
<evidence type="ECO:0000256" key="1">
    <source>
        <dbReference type="SAM" id="MobiDB-lite"/>
    </source>
</evidence>
<dbReference type="Gene3D" id="2.60.120.650">
    <property type="entry name" value="Cupin"/>
    <property type="match status" value="1"/>
</dbReference>
<dbReference type="PANTHER" id="PTHR12480">
    <property type="entry name" value="ARGININE DEMETHYLASE AND LYSYL-HYDROXYLASE JMJD"/>
    <property type="match status" value="1"/>
</dbReference>
<feature type="transmembrane region" description="Helical" evidence="2">
    <location>
        <begin position="352"/>
        <end position="374"/>
    </location>
</feature>
<feature type="transmembrane region" description="Helical" evidence="2">
    <location>
        <begin position="444"/>
        <end position="464"/>
    </location>
</feature>
<dbReference type="Proteomes" id="UP000604046">
    <property type="component" value="Unassembled WGS sequence"/>
</dbReference>
<protein>
    <submittedName>
        <fullName evidence="4">Jmjd4 protein</fullName>
    </submittedName>
</protein>
<evidence type="ECO:0000256" key="2">
    <source>
        <dbReference type="SAM" id="Phobius"/>
    </source>
</evidence>
<dbReference type="OrthoDB" id="203487at2759"/>
<gene>
    <name evidence="4" type="primary">jmjd4</name>
    <name evidence="4" type="ORF">SNAT2548_LOCUS20989</name>
</gene>
<dbReference type="AlphaFoldDB" id="A0A812QDS0"/>
<dbReference type="PROSITE" id="PS51184">
    <property type="entry name" value="JMJC"/>
    <property type="match status" value="1"/>
</dbReference>
<name>A0A812QDS0_9DINO</name>
<accession>A0A812QDS0</accession>
<keyword evidence="5" id="KW-1185">Reference proteome</keyword>